<dbReference type="GO" id="GO:0004527">
    <property type="term" value="F:exonuclease activity"/>
    <property type="evidence" value="ECO:0007669"/>
    <property type="project" value="UniProtKB-KW"/>
</dbReference>
<gene>
    <name evidence="1" type="ORF">FWK35_00014933</name>
</gene>
<keyword evidence="2" id="KW-1185">Reference proteome</keyword>
<evidence type="ECO:0000313" key="2">
    <source>
        <dbReference type="Proteomes" id="UP000478052"/>
    </source>
</evidence>
<proteinExistence type="predicted"/>
<dbReference type="Proteomes" id="UP000478052">
    <property type="component" value="Unassembled WGS sequence"/>
</dbReference>
<reference evidence="1 2" key="1">
    <citation type="submission" date="2019-08" db="EMBL/GenBank/DDBJ databases">
        <title>Whole genome of Aphis craccivora.</title>
        <authorList>
            <person name="Voronova N.V."/>
            <person name="Shulinski R.S."/>
            <person name="Bandarenka Y.V."/>
            <person name="Zhorov D.G."/>
            <person name="Warner D."/>
        </authorList>
    </citation>
    <scope>NUCLEOTIDE SEQUENCE [LARGE SCALE GENOMIC DNA]</scope>
    <source>
        <strain evidence="1">180601</strain>
        <tissue evidence="1">Whole Body</tissue>
    </source>
</reference>
<dbReference type="AlphaFoldDB" id="A0A6G0ZPJ8"/>
<comment type="caution">
    <text evidence="1">The sequence shown here is derived from an EMBL/GenBank/DDBJ whole genome shotgun (WGS) entry which is preliminary data.</text>
</comment>
<keyword evidence="1" id="KW-0269">Exonuclease</keyword>
<dbReference type="EMBL" id="VUJU01000056">
    <property type="protein sequence ID" value="KAF0773490.1"/>
    <property type="molecule type" value="Genomic_DNA"/>
</dbReference>
<sequence>MHYNKTIIKVWKGLSENTYTVHHRMFGYEGNNLSYITNIENVTNFNWEVLKYTHCIGLVFYKNLLARACLKMLNTVTFILLNLYETIVQQLALAHQKRVKGMDNNTARTESKVCTPPPITTCGVNDIQNLVCNLIRDEDTSYKQQLKIITNVQKQFCLIAPRN</sequence>
<organism evidence="1 2">
    <name type="scientific">Aphis craccivora</name>
    <name type="common">Cowpea aphid</name>
    <dbReference type="NCBI Taxonomy" id="307492"/>
    <lineage>
        <taxon>Eukaryota</taxon>
        <taxon>Metazoa</taxon>
        <taxon>Ecdysozoa</taxon>
        <taxon>Arthropoda</taxon>
        <taxon>Hexapoda</taxon>
        <taxon>Insecta</taxon>
        <taxon>Pterygota</taxon>
        <taxon>Neoptera</taxon>
        <taxon>Paraneoptera</taxon>
        <taxon>Hemiptera</taxon>
        <taxon>Sternorrhyncha</taxon>
        <taxon>Aphidomorpha</taxon>
        <taxon>Aphidoidea</taxon>
        <taxon>Aphididae</taxon>
        <taxon>Aphidini</taxon>
        <taxon>Aphis</taxon>
        <taxon>Aphis</taxon>
    </lineage>
</organism>
<evidence type="ECO:0000313" key="1">
    <source>
        <dbReference type="EMBL" id="KAF0773490.1"/>
    </source>
</evidence>
<name>A0A6G0ZPJ8_APHCR</name>
<protein>
    <submittedName>
        <fullName evidence="1">Endo/exonuclease/phosphatase domain-containing protein</fullName>
    </submittedName>
</protein>
<keyword evidence="1" id="KW-0540">Nuclease</keyword>
<keyword evidence="1" id="KW-0378">Hydrolase</keyword>
<accession>A0A6G0ZPJ8</accession>